<dbReference type="GO" id="GO:0033320">
    <property type="term" value="P:UDP-D-xylose biosynthetic process"/>
    <property type="evidence" value="ECO:0007669"/>
    <property type="project" value="UniProtKB-UniPathway"/>
</dbReference>
<dbReference type="AlphaFoldDB" id="A0A074TM71"/>
<dbReference type="GO" id="GO:0042732">
    <property type="term" value="P:D-xylose metabolic process"/>
    <property type="evidence" value="ECO:0007669"/>
    <property type="project" value="InterPro"/>
</dbReference>
<evidence type="ECO:0000256" key="12">
    <source>
        <dbReference type="ARBA" id="ARBA00023136"/>
    </source>
</evidence>
<proteinExistence type="inferred from homology"/>
<dbReference type="FunFam" id="3.40.50.720:FF:000065">
    <property type="entry name" value="UDP-glucuronic acid decarboxylase 1"/>
    <property type="match status" value="1"/>
</dbReference>
<keyword evidence="13" id="KW-0325">Glycoprotein</keyword>
<evidence type="ECO:0000256" key="11">
    <source>
        <dbReference type="ARBA" id="ARBA00023034"/>
    </source>
</evidence>
<keyword evidence="10" id="KW-0520">NAD</keyword>
<dbReference type="OrthoDB" id="9801785at2"/>
<dbReference type="GO" id="GO:0048040">
    <property type="term" value="F:UDP-glucuronate decarboxylase activity"/>
    <property type="evidence" value="ECO:0007669"/>
    <property type="project" value="UniProtKB-EC"/>
</dbReference>
<evidence type="ECO:0000256" key="8">
    <source>
        <dbReference type="ARBA" id="ARBA00022968"/>
    </source>
</evidence>
<keyword evidence="9" id="KW-1133">Transmembrane helix</keyword>
<dbReference type="Gene3D" id="3.40.50.720">
    <property type="entry name" value="NAD(P)-binding Rossmann-like Domain"/>
    <property type="match status" value="1"/>
</dbReference>
<comment type="subcellular location">
    <subcellularLocation>
        <location evidence="2">Golgi apparatus</location>
        <location evidence="2">Golgi stack membrane</location>
        <topology evidence="2">Single-pass type II membrane protein</topology>
    </subcellularLocation>
</comment>
<dbReference type="InterPro" id="IPR036291">
    <property type="entry name" value="NAD(P)-bd_dom_sf"/>
</dbReference>
<dbReference type="GO" id="GO:0005737">
    <property type="term" value="C:cytoplasm"/>
    <property type="evidence" value="ECO:0007669"/>
    <property type="project" value="TreeGrafter"/>
</dbReference>
<keyword evidence="14" id="KW-0456">Lyase</keyword>
<name>A0A074TM71_9RHOB</name>
<evidence type="ECO:0000259" key="15">
    <source>
        <dbReference type="Pfam" id="PF16363"/>
    </source>
</evidence>
<evidence type="ECO:0000256" key="14">
    <source>
        <dbReference type="ARBA" id="ARBA00023239"/>
    </source>
</evidence>
<evidence type="ECO:0000256" key="9">
    <source>
        <dbReference type="ARBA" id="ARBA00022989"/>
    </source>
</evidence>
<dbReference type="PANTHER" id="PTHR43078:SF6">
    <property type="entry name" value="UDP-GLUCURONIC ACID DECARBOXYLASE 1"/>
    <property type="match status" value="1"/>
</dbReference>
<organism evidence="16 17">
    <name type="scientific">Thioclava dalianensis</name>
    <dbReference type="NCBI Taxonomy" id="1185766"/>
    <lineage>
        <taxon>Bacteria</taxon>
        <taxon>Pseudomonadati</taxon>
        <taxon>Pseudomonadota</taxon>
        <taxon>Alphaproteobacteria</taxon>
        <taxon>Rhodobacterales</taxon>
        <taxon>Paracoccaceae</taxon>
        <taxon>Thioclava</taxon>
    </lineage>
</organism>
<dbReference type="UniPathway" id="UPA00796">
    <property type="reaction ID" value="UER00771"/>
</dbReference>
<dbReference type="EMBL" id="JHEH01000008">
    <property type="protein sequence ID" value="KEP70098.1"/>
    <property type="molecule type" value="Genomic_DNA"/>
</dbReference>
<keyword evidence="17" id="KW-1185">Reference proteome</keyword>
<evidence type="ECO:0000313" key="16">
    <source>
        <dbReference type="EMBL" id="KEP70098.1"/>
    </source>
</evidence>
<evidence type="ECO:0000256" key="7">
    <source>
        <dbReference type="ARBA" id="ARBA00022793"/>
    </source>
</evidence>
<accession>A0A074TM71</accession>
<evidence type="ECO:0000313" key="17">
    <source>
        <dbReference type="Proteomes" id="UP000027725"/>
    </source>
</evidence>
<dbReference type="RefSeq" id="WP_081856298.1">
    <property type="nucleotide sequence ID" value="NZ_FOVB01000006.1"/>
</dbReference>
<evidence type="ECO:0000256" key="3">
    <source>
        <dbReference type="ARBA" id="ARBA00005100"/>
    </source>
</evidence>
<evidence type="ECO:0000256" key="2">
    <source>
        <dbReference type="ARBA" id="ARBA00004447"/>
    </source>
</evidence>
<dbReference type="eggNOG" id="COG0451">
    <property type="taxonomic scope" value="Bacteria"/>
</dbReference>
<comment type="similarity">
    <text evidence="4">Belongs to the NAD(P)-dependent epimerase/dehydratase family. UDP-glucuronic acid decarboxylase subfamily.</text>
</comment>
<dbReference type="InterPro" id="IPR016040">
    <property type="entry name" value="NAD(P)-bd_dom"/>
</dbReference>
<feature type="domain" description="NAD(P)-binding" evidence="15">
    <location>
        <begin position="27"/>
        <end position="324"/>
    </location>
</feature>
<dbReference type="CDD" id="cd05230">
    <property type="entry name" value="UGD_SDR_e"/>
    <property type="match status" value="1"/>
</dbReference>
<keyword evidence="6" id="KW-0812">Transmembrane</keyword>
<dbReference type="EC" id="4.1.1.35" evidence="5"/>
<sequence>MTELPRVFAPSFPLRSIYDRHAPRRVLVTGGAGFLGSNLCERLLGAGHAVICLDNLLTGRLENIAHLRSHPQFAFIEHDVINPFEIDGRIERIYNLACPASPPKYQRDPIHTFQTSVLGAMNALELARRKNARILQASTSEVYGDPEISPQSESYRGQVNTFGPRACYDEGKRAAETLFHDHFRVYGTDIRIIRIFNTYGPRMDPQDGRVVSNFVTQALQDAPMTLYGKGQQTRSLCYVDDLLDGMEALMESREIGPSPVNIGNPVEFTVAQIAHLVAKMTKTRAQLVHRPLPIDDPQQRRPDITRARTLLGWEPKVKLAQGLEPTIAYFRGQLDGQIAQPGAVFA</sequence>
<dbReference type="SUPFAM" id="SSF51735">
    <property type="entry name" value="NAD(P)-binding Rossmann-fold domains"/>
    <property type="match status" value="1"/>
</dbReference>
<dbReference type="Proteomes" id="UP000027725">
    <property type="component" value="Unassembled WGS sequence"/>
</dbReference>
<comment type="pathway">
    <text evidence="3">Nucleotide-sugar biosynthesis; UDP-alpha-D-xylose biosynthesis; UDP-alpha-D-xylose from UDP-alpha-D-glucuronate: step 1/1.</text>
</comment>
<dbReference type="Pfam" id="PF16363">
    <property type="entry name" value="GDP_Man_Dehyd"/>
    <property type="match status" value="1"/>
</dbReference>
<keyword evidence="11" id="KW-0333">Golgi apparatus</keyword>
<evidence type="ECO:0000256" key="10">
    <source>
        <dbReference type="ARBA" id="ARBA00023027"/>
    </source>
</evidence>
<comment type="caution">
    <text evidence="16">The sequence shown here is derived from an EMBL/GenBank/DDBJ whole genome shotgun (WGS) entry which is preliminary data.</text>
</comment>
<keyword evidence="8" id="KW-0735">Signal-anchor</keyword>
<keyword evidence="7" id="KW-0210">Decarboxylase</keyword>
<dbReference type="InterPro" id="IPR044516">
    <property type="entry name" value="UXS-like"/>
</dbReference>
<evidence type="ECO:0000256" key="6">
    <source>
        <dbReference type="ARBA" id="ARBA00022692"/>
    </source>
</evidence>
<dbReference type="PANTHER" id="PTHR43078">
    <property type="entry name" value="UDP-GLUCURONIC ACID DECARBOXYLASE-RELATED"/>
    <property type="match status" value="1"/>
</dbReference>
<keyword evidence="12" id="KW-0472">Membrane</keyword>
<dbReference type="STRING" id="1185766.SAMN05216224_106133"/>
<protein>
    <recommendedName>
        <fullName evidence="5">UDP-glucuronate decarboxylase</fullName>
        <ecNumber evidence="5">4.1.1.35</ecNumber>
    </recommendedName>
</protein>
<evidence type="ECO:0000256" key="5">
    <source>
        <dbReference type="ARBA" id="ARBA00012290"/>
    </source>
</evidence>
<comment type="cofactor">
    <cofactor evidence="1">
        <name>NAD(+)</name>
        <dbReference type="ChEBI" id="CHEBI:57540"/>
    </cofactor>
</comment>
<reference evidence="16 17" key="1">
    <citation type="submission" date="2014-03" db="EMBL/GenBank/DDBJ databases">
        <title>The draft genome sequence of Thioclava dalianensis DLFJ1-1.</title>
        <authorList>
            <person name="Lai Q."/>
            <person name="Shao Z."/>
        </authorList>
    </citation>
    <scope>NUCLEOTIDE SEQUENCE [LARGE SCALE GENOMIC DNA]</scope>
    <source>
        <strain evidence="16 17">DLFJ1-1</strain>
    </source>
</reference>
<dbReference type="GO" id="GO:0070403">
    <property type="term" value="F:NAD+ binding"/>
    <property type="evidence" value="ECO:0007669"/>
    <property type="project" value="InterPro"/>
</dbReference>
<evidence type="ECO:0000256" key="13">
    <source>
        <dbReference type="ARBA" id="ARBA00023180"/>
    </source>
</evidence>
<evidence type="ECO:0000256" key="1">
    <source>
        <dbReference type="ARBA" id="ARBA00001911"/>
    </source>
</evidence>
<gene>
    <name evidence="16" type="ORF">DL1_20195</name>
</gene>
<evidence type="ECO:0000256" key="4">
    <source>
        <dbReference type="ARBA" id="ARBA00007505"/>
    </source>
</evidence>